<comment type="similarity">
    <text evidence="1">Belongs to the disease resistance NB-LRR family.</text>
</comment>
<dbReference type="InterPro" id="IPR032675">
    <property type="entry name" value="LRR_dom_sf"/>
</dbReference>
<dbReference type="InterPro" id="IPR050905">
    <property type="entry name" value="Plant_NBS-LRR"/>
</dbReference>
<dbReference type="Gene3D" id="3.40.50.300">
    <property type="entry name" value="P-loop containing nucleotide triphosphate hydrolases"/>
    <property type="match status" value="1"/>
</dbReference>
<proteinExistence type="inferred from homology"/>
<evidence type="ECO:0000259" key="4">
    <source>
        <dbReference type="Pfam" id="PF00931"/>
    </source>
</evidence>
<evidence type="ECO:0000256" key="2">
    <source>
        <dbReference type="ARBA" id="ARBA00022821"/>
    </source>
</evidence>
<comment type="caution">
    <text evidence="5">The sequence shown here is derived from an EMBL/GenBank/DDBJ whole genome shotgun (WGS) entry which is preliminary data.</text>
</comment>
<evidence type="ECO:0000256" key="1">
    <source>
        <dbReference type="ARBA" id="ARBA00008894"/>
    </source>
</evidence>
<dbReference type="SUPFAM" id="SSF52058">
    <property type="entry name" value="L domain-like"/>
    <property type="match status" value="1"/>
</dbReference>
<dbReference type="AlphaFoldDB" id="A0AAW0KSF0"/>
<organism evidence="5 6">
    <name type="scientific">Quercus suber</name>
    <name type="common">Cork oak</name>
    <dbReference type="NCBI Taxonomy" id="58331"/>
    <lineage>
        <taxon>Eukaryota</taxon>
        <taxon>Viridiplantae</taxon>
        <taxon>Streptophyta</taxon>
        <taxon>Embryophyta</taxon>
        <taxon>Tracheophyta</taxon>
        <taxon>Spermatophyta</taxon>
        <taxon>Magnoliopsida</taxon>
        <taxon>eudicotyledons</taxon>
        <taxon>Gunneridae</taxon>
        <taxon>Pentapetalae</taxon>
        <taxon>rosids</taxon>
        <taxon>fabids</taxon>
        <taxon>Fagales</taxon>
        <taxon>Fagaceae</taxon>
        <taxon>Quercus</taxon>
    </lineage>
</organism>
<feature type="coiled-coil region" evidence="3">
    <location>
        <begin position="8"/>
        <end position="63"/>
    </location>
</feature>
<accession>A0AAW0KSF0</accession>
<dbReference type="GO" id="GO:0043531">
    <property type="term" value="F:ADP binding"/>
    <property type="evidence" value="ECO:0007669"/>
    <property type="project" value="InterPro"/>
</dbReference>
<keyword evidence="3" id="KW-0175">Coiled coil</keyword>
<protein>
    <submittedName>
        <fullName evidence="5">Disease resistance protein</fullName>
    </submittedName>
</protein>
<name>A0AAW0KSF0_QUESU</name>
<dbReference type="PANTHER" id="PTHR33463">
    <property type="entry name" value="NB-ARC DOMAIN-CONTAINING PROTEIN-RELATED"/>
    <property type="match status" value="1"/>
</dbReference>
<dbReference type="Proteomes" id="UP000237347">
    <property type="component" value="Unassembled WGS sequence"/>
</dbReference>
<dbReference type="InterPro" id="IPR002182">
    <property type="entry name" value="NB-ARC"/>
</dbReference>
<evidence type="ECO:0000313" key="6">
    <source>
        <dbReference type="Proteomes" id="UP000237347"/>
    </source>
</evidence>
<sequence length="496" mass="56427">MIYPNSNIKNLKDQFQKLGNKRHGVQLEIDAAKRKGEIVATEVQSWVEKVDNISEELQRFLEEDVKANKMCLDGWCPNLKLRSYSLSRNAKKKTLEIDGLLKDGQFAKVSRPPPPGMGSLSIIMDFESRTKTLKEVLEALRDDKINMIAICGMRGIGKTTMAKVVKKRAKDDKLFGEVGIVQTLDLKKIQDQIGEMLGLKFDEKYPLARPKRLKKRLMDSKSVLIILDDVRDALDLEAVWVGQRLFTKIDTVAEARNRFHAILKNLIRSFLLLDSEEGEQFVKMHDVVRDVATSIAENQGILVRYNEKMEEWPEKDLCERSTAISLVSKELKRHPDGLECPKLELLQLHLCGNHTWQTLLPPNLFKGMNGLKVLSMLGMSLPSLPQSIHFFENLRTLELFDCELADVSAIGELSKLEILSIIGSKIKKLPGEIGYLSHLKLLDLTGCFYLERIPAGLLSSLSQLEELYMLGVSHVDWEPMEDNKEEEEEESKRKPC</sequence>
<evidence type="ECO:0000313" key="5">
    <source>
        <dbReference type="EMBL" id="KAK7840921.1"/>
    </source>
</evidence>
<evidence type="ECO:0000256" key="3">
    <source>
        <dbReference type="SAM" id="Coils"/>
    </source>
</evidence>
<keyword evidence="6" id="KW-1185">Reference proteome</keyword>
<dbReference type="PANTHER" id="PTHR33463:SF198">
    <property type="entry name" value="RPP4C3"/>
    <property type="match status" value="1"/>
</dbReference>
<dbReference type="PRINTS" id="PR00364">
    <property type="entry name" value="DISEASERSIST"/>
</dbReference>
<gene>
    <name evidence="5" type="ORF">CFP56_016125</name>
</gene>
<dbReference type="InterPro" id="IPR027417">
    <property type="entry name" value="P-loop_NTPase"/>
</dbReference>
<dbReference type="Pfam" id="PF00931">
    <property type="entry name" value="NB-ARC"/>
    <property type="match status" value="1"/>
</dbReference>
<feature type="domain" description="NB-ARC" evidence="4">
    <location>
        <begin position="130"/>
        <end position="241"/>
    </location>
</feature>
<reference evidence="5 6" key="1">
    <citation type="journal article" date="2018" name="Sci. Data">
        <title>The draft genome sequence of cork oak.</title>
        <authorList>
            <person name="Ramos A.M."/>
            <person name="Usie A."/>
            <person name="Barbosa P."/>
            <person name="Barros P.M."/>
            <person name="Capote T."/>
            <person name="Chaves I."/>
            <person name="Simoes F."/>
            <person name="Abreu I."/>
            <person name="Carrasquinho I."/>
            <person name="Faro C."/>
            <person name="Guimaraes J.B."/>
            <person name="Mendonca D."/>
            <person name="Nobrega F."/>
            <person name="Rodrigues L."/>
            <person name="Saibo N.J.M."/>
            <person name="Varela M.C."/>
            <person name="Egas C."/>
            <person name="Matos J."/>
            <person name="Miguel C.M."/>
            <person name="Oliveira M.M."/>
            <person name="Ricardo C.P."/>
            <person name="Goncalves S."/>
        </authorList>
    </citation>
    <scope>NUCLEOTIDE SEQUENCE [LARGE SCALE GENOMIC DNA]</scope>
    <source>
        <strain evidence="6">cv. HL8</strain>
    </source>
</reference>
<dbReference type="EMBL" id="PKMF04000252">
    <property type="protein sequence ID" value="KAK7840921.1"/>
    <property type="molecule type" value="Genomic_DNA"/>
</dbReference>
<dbReference type="SUPFAM" id="SSF52540">
    <property type="entry name" value="P-loop containing nucleoside triphosphate hydrolases"/>
    <property type="match status" value="1"/>
</dbReference>
<keyword evidence="2" id="KW-0611">Plant defense</keyword>
<dbReference type="Gene3D" id="3.80.10.10">
    <property type="entry name" value="Ribonuclease Inhibitor"/>
    <property type="match status" value="1"/>
</dbReference>